<feature type="transmembrane region" description="Helical" evidence="1">
    <location>
        <begin position="126"/>
        <end position="143"/>
    </location>
</feature>
<evidence type="ECO:0000313" key="2">
    <source>
        <dbReference type="EMBL" id="KAF1692101.1"/>
    </source>
</evidence>
<keyword evidence="1" id="KW-1133">Transmembrane helix</keyword>
<organism evidence="2 3">
    <name type="scientific">Pseudoxanthomonas daejeonensis</name>
    <dbReference type="NCBI Taxonomy" id="266062"/>
    <lineage>
        <taxon>Bacteria</taxon>
        <taxon>Pseudomonadati</taxon>
        <taxon>Pseudomonadota</taxon>
        <taxon>Gammaproteobacteria</taxon>
        <taxon>Lysobacterales</taxon>
        <taxon>Lysobacteraceae</taxon>
        <taxon>Pseudoxanthomonas</taxon>
    </lineage>
</organism>
<name>A0ABQ6Z3S4_9GAMM</name>
<feature type="transmembrane region" description="Helical" evidence="1">
    <location>
        <begin position="50"/>
        <end position="72"/>
    </location>
</feature>
<evidence type="ECO:0000313" key="3">
    <source>
        <dbReference type="Proteomes" id="UP000788419"/>
    </source>
</evidence>
<feature type="transmembrane region" description="Helical" evidence="1">
    <location>
        <begin position="84"/>
        <end position="105"/>
    </location>
</feature>
<keyword evidence="1" id="KW-0812">Transmembrane</keyword>
<evidence type="ECO:0000256" key="1">
    <source>
        <dbReference type="SAM" id="Phobius"/>
    </source>
</evidence>
<dbReference type="Proteomes" id="UP000788419">
    <property type="component" value="Unassembled WGS sequence"/>
</dbReference>
<dbReference type="InterPro" id="IPR007418">
    <property type="entry name" value="DUF474"/>
</dbReference>
<evidence type="ECO:0008006" key="4">
    <source>
        <dbReference type="Google" id="ProtNLM"/>
    </source>
</evidence>
<sequence>MSTYLLFLLLHLLAAIVFIGTVVVEVLFLPGVRRRLPAATARRLEAAFAAQARVVMPWVLAVLYLAGLGLAWHHRGALAQPLGSHFAMLLWAKMVLAASVFGHFLRAMAWQRQGRLDGPRSQRLHRSVLVHVLAIAVLAKLMFHL</sequence>
<dbReference type="EMBL" id="PDWN01000018">
    <property type="protein sequence ID" value="KAF1692101.1"/>
    <property type="molecule type" value="Genomic_DNA"/>
</dbReference>
<comment type="caution">
    <text evidence="2">The sequence shown here is derived from an EMBL/GenBank/DDBJ whole genome shotgun (WGS) entry which is preliminary data.</text>
</comment>
<accession>A0ABQ6Z3S4</accession>
<keyword evidence="1" id="KW-0472">Membrane</keyword>
<dbReference type="RefSeq" id="WP_162411437.1">
    <property type="nucleotide sequence ID" value="NZ_PDWN01000018.1"/>
</dbReference>
<gene>
    <name evidence="2" type="ORF">CSC65_15085</name>
</gene>
<proteinExistence type="predicted"/>
<dbReference type="PIRSF" id="PIRSF015875">
    <property type="entry name" value="UCP015875"/>
    <property type="match status" value="1"/>
</dbReference>
<keyword evidence="3" id="KW-1185">Reference proteome</keyword>
<reference evidence="2 3" key="1">
    <citation type="submission" date="2017-10" db="EMBL/GenBank/DDBJ databases">
        <title>Whole genome sequencing of members of genus Pseudoxanthomonas.</title>
        <authorList>
            <person name="Kumar S."/>
            <person name="Bansal K."/>
            <person name="Kaur A."/>
            <person name="Patil P."/>
            <person name="Sharma S."/>
            <person name="Patil P.B."/>
        </authorList>
    </citation>
    <scope>NUCLEOTIDE SEQUENCE [LARGE SCALE GENOMIC DNA]</scope>
    <source>
        <strain evidence="2 3">DSM 17801</strain>
    </source>
</reference>
<protein>
    <recommendedName>
        <fullName evidence="4">Protoporphyrinogen IX oxidase</fullName>
    </recommendedName>
</protein>
<feature type="transmembrane region" description="Helical" evidence="1">
    <location>
        <begin position="6"/>
        <end position="29"/>
    </location>
</feature>